<evidence type="ECO:0000313" key="3">
    <source>
        <dbReference type="EMBL" id="GLY81552.1"/>
    </source>
</evidence>
<comment type="caution">
    <text evidence="3">The sequence shown here is derived from an EMBL/GenBank/DDBJ whole genome shotgun (WGS) entry which is preliminary data.</text>
</comment>
<dbReference type="InterPro" id="IPR017517">
    <property type="entry name" value="Maleyloyr_isom"/>
</dbReference>
<dbReference type="InterPro" id="IPR010872">
    <property type="entry name" value="MDMPI_C-term_domain"/>
</dbReference>
<dbReference type="InterPro" id="IPR024344">
    <property type="entry name" value="MDMPI_metal-binding"/>
</dbReference>
<name>A0A9W6RWR5_9ACTN</name>
<dbReference type="PANTHER" id="PTHR40758:SF1">
    <property type="entry name" value="CONSERVED PROTEIN"/>
    <property type="match status" value="1"/>
</dbReference>
<evidence type="ECO:0008006" key="5">
    <source>
        <dbReference type="Google" id="ProtNLM"/>
    </source>
</evidence>
<dbReference type="NCBIfam" id="TIGR03083">
    <property type="entry name" value="maleylpyruvate isomerase family mycothiol-dependent enzyme"/>
    <property type="match status" value="1"/>
</dbReference>
<dbReference type="Pfam" id="PF11716">
    <property type="entry name" value="MDMPI_N"/>
    <property type="match status" value="1"/>
</dbReference>
<dbReference type="EMBL" id="BSTJ01000020">
    <property type="protein sequence ID" value="GLY81552.1"/>
    <property type="molecule type" value="Genomic_DNA"/>
</dbReference>
<dbReference type="GO" id="GO:0005886">
    <property type="term" value="C:plasma membrane"/>
    <property type="evidence" value="ECO:0007669"/>
    <property type="project" value="TreeGrafter"/>
</dbReference>
<sequence length="254" mass="28295">MLRRVNAHERYISAAETEIAKFVEVVGQADPATPVPTCPGWTVADLIRHYGTVQRWITHIVRTLPEERVAEGDLDLGLPDDVNDYPRWLADGVPPLVTTLRATPGDTPAWAFGPDQHVRFWSRRVLHETVVHRADAELALGREPVIDRELAADGVEEFLTTYTHHPRIARRIAEFGRFGETLHLHATDGDGEWMITLGPDGTRWERGHGKGAVAARGTTSDLLLLSYGRYEPKRCTVFGDEDLLSGWLAAAAPR</sequence>
<gene>
    <name evidence="3" type="ORF">Airi01_098190</name>
</gene>
<organism evidence="3 4">
    <name type="scientific">Actinoallomurus iriomotensis</name>
    <dbReference type="NCBI Taxonomy" id="478107"/>
    <lineage>
        <taxon>Bacteria</taxon>
        <taxon>Bacillati</taxon>
        <taxon>Actinomycetota</taxon>
        <taxon>Actinomycetes</taxon>
        <taxon>Streptosporangiales</taxon>
        <taxon>Thermomonosporaceae</taxon>
        <taxon>Actinoallomurus</taxon>
    </lineage>
</organism>
<proteinExistence type="predicted"/>
<dbReference type="GO" id="GO:0046872">
    <property type="term" value="F:metal ion binding"/>
    <property type="evidence" value="ECO:0007669"/>
    <property type="project" value="InterPro"/>
</dbReference>
<feature type="domain" description="MDMPI C-terminal" evidence="1">
    <location>
        <begin position="149"/>
        <end position="245"/>
    </location>
</feature>
<evidence type="ECO:0000259" key="2">
    <source>
        <dbReference type="Pfam" id="PF11716"/>
    </source>
</evidence>
<evidence type="ECO:0000313" key="4">
    <source>
        <dbReference type="Proteomes" id="UP001165135"/>
    </source>
</evidence>
<evidence type="ECO:0000259" key="1">
    <source>
        <dbReference type="Pfam" id="PF07398"/>
    </source>
</evidence>
<protein>
    <recommendedName>
        <fullName evidence="5">Maleylpyruvate isomerase family mycothiol-dependent enzyme</fullName>
    </recommendedName>
</protein>
<dbReference type="SUPFAM" id="SSF109854">
    <property type="entry name" value="DinB/YfiT-like putative metalloenzymes"/>
    <property type="match status" value="1"/>
</dbReference>
<dbReference type="Pfam" id="PF07398">
    <property type="entry name" value="MDMPI_C"/>
    <property type="match status" value="1"/>
</dbReference>
<dbReference type="AlphaFoldDB" id="A0A9W6RWR5"/>
<feature type="domain" description="Mycothiol-dependent maleylpyruvate isomerase metal-binding" evidence="2">
    <location>
        <begin position="14"/>
        <end position="136"/>
    </location>
</feature>
<dbReference type="PANTHER" id="PTHR40758">
    <property type="entry name" value="CONSERVED PROTEIN"/>
    <property type="match status" value="1"/>
</dbReference>
<dbReference type="InterPro" id="IPR034660">
    <property type="entry name" value="DinB/YfiT-like"/>
</dbReference>
<reference evidence="3" key="1">
    <citation type="submission" date="2023-03" db="EMBL/GenBank/DDBJ databases">
        <title>Actinoallomurus iriomotensis NBRC 103681.</title>
        <authorList>
            <person name="Ichikawa N."/>
            <person name="Sato H."/>
            <person name="Tonouchi N."/>
        </authorList>
    </citation>
    <scope>NUCLEOTIDE SEQUENCE</scope>
    <source>
        <strain evidence="3">NBRC 103681</strain>
    </source>
</reference>
<dbReference type="Proteomes" id="UP001165135">
    <property type="component" value="Unassembled WGS sequence"/>
</dbReference>
<accession>A0A9W6RWR5</accession>